<reference evidence="2 3" key="1">
    <citation type="journal article" date="2016" name="Proc. Natl. Acad. Sci. U.S.A.">
        <title>Comparative genomics of biotechnologically important yeasts.</title>
        <authorList>
            <person name="Riley R."/>
            <person name="Haridas S."/>
            <person name="Wolfe K.H."/>
            <person name="Lopes M.R."/>
            <person name="Hittinger C.T."/>
            <person name="Goeker M."/>
            <person name="Salamov A.A."/>
            <person name="Wisecaver J.H."/>
            <person name="Long T.M."/>
            <person name="Calvey C.H."/>
            <person name="Aerts A.L."/>
            <person name="Barry K.W."/>
            <person name="Choi C."/>
            <person name="Clum A."/>
            <person name="Coughlan A.Y."/>
            <person name="Deshpande S."/>
            <person name="Douglass A.P."/>
            <person name="Hanson S.J."/>
            <person name="Klenk H.-P."/>
            <person name="LaButti K.M."/>
            <person name="Lapidus A."/>
            <person name="Lindquist E.A."/>
            <person name="Lipzen A.M."/>
            <person name="Meier-Kolthoff J.P."/>
            <person name="Ohm R.A."/>
            <person name="Otillar R.P."/>
            <person name="Pangilinan J.L."/>
            <person name="Peng Y."/>
            <person name="Rokas A."/>
            <person name="Rosa C.A."/>
            <person name="Scheuner C."/>
            <person name="Sibirny A.A."/>
            <person name="Slot J.C."/>
            <person name="Stielow J.B."/>
            <person name="Sun H."/>
            <person name="Kurtzman C.P."/>
            <person name="Blackwell M."/>
            <person name="Grigoriev I.V."/>
            <person name="Jeffries T.W."/>
        </authorList>
    </citation>
    <scope>NUCLEOTIDE SEQUENCE [LARGE SCALE GENOMIC DNA]</scope>
    <source>
        <strain evidence="2 3">DSM 6958</strain>
    </source>
</reference>
<feature type="compositionally biased region" description="Polar residues" evidence="1">
    <location>
        <begin position="29"/>
        <end position="61"/>
    </location>
</feature>
<name>A0A1E3PRV1_9ASCO</name>
<evidence type="ECO:0000256" key="1">
    <source>
        <dbReference type="SAM" id="MobiDB-lite"/>
    </source>
</evidence>
<organism evidence="2 3">
    <name type="scientific">Nadsonia fulvescens var. elongata DSM 6958</name>
    <dbReference type="NCBI Taxonomy" id="857566"/>
    <lineage>
        <taxon>Eukaryota</taxon>
        <taxon>Fungi</taxon>
        <taxon>Dikarya</taxon>
        <taxon>Ascomycota</taxon>
        <taxon>Saccharomycotina</taxon>
        <taxon>Dipodascomycetes</taxon>
        <taxon>Dipodascales</taxon>
        <taxon>Dipodascales incertae sedis</taxon>
        <taxon>Nadsonia</taxon>
    </lineage>
</organism>
<sequence>MFSYLNEPLQTVNQSELNITLVVPKRRPTIQSNSYNRDGTPNSGPPTTKSSTNKVVASTENHPTRQKLAKLVKIGLRGRHHHINNIAAEKPPTVTLVKESVNELNRSNEIDSYGYTPHFDPMITGHSGTIIRPTTELAFHYPAEIFANSQATLVLPCGMKKNSPAIKPKKADNRILYLNGIPKGLNLSYILSLIRSGPLERIIIPATQYPCFSSSMDSKVPTDFEVNLTVNEDQQYYCIELRFMKSENAHDFYNLTREKKFFISDFYFWPEWASHANRAISPFVKDNMVKKGARRGLFLTPRQDIPPNYKMACTWNLNHIHHDFARFGTLVSVIPREDLTSNGTVLKLAIDYTDVRFAISAKYSFDNAKYWLEYRIHWSLDYCEDNGETFS</sequence>
<proteinExistence type="predicted"/>
<feature type="region of interest" description="Disordered" evidence="1">
    <location>
        <begin position="28"/>
        <end position="63"/>
    </location>
</feature>
<evidence type="ECO:0000313" key="3">
    <source>
        <dbReference type="Proteomes" id="UP000095009"/>
    </source>
</evidence>
<dbReference type="Proteomes" id="UP000095009">
    <property type="component" value="Unassembled WGS sequence"/>
</dbReference>
<keyword evidence="3" id="KW-1185">Reference proteome</keyword>
<dbReference type="EMBL" id="KV454406">
    <property type="protein sequence ID" value="ODQ68156.1"/>
    <property type="molecule type" value="Genomic_DNA"/>
</dbReference>
<dbReference type="AlphaFoldDB" id="A0A1E3PRV1"/>
<protein>
    <submittedName>
        <fullName evidence="2">Uncharacterized protein</fullName>
    </submittedName>
</protein>
<dbReference type="STRING" id="857566.A0A1E3PRV1"/>
<gene>
    <name evidence="2" type="ORF">NADFUDRAFT_48808</name>
</gene>
<evidence type="ECO:0000313" key="2">
    <source>
        <dbReference type="EMBL" id="ODQ68156.1"/>
    </source>
</evidence>
<accession>A0A1E3PRV1</accession>
<dbReference type="OrthoDB" id="4073963at2759"/>